<dbReference type="NCBIfam" id="NF038403">
    <property type="entry name" value="perm_prefix_1"/>
    <property type="match status" value="1"/>
</dbReference>
<evidence type="ECO:0000313" key="4">
    <source>
        <dbReference type="Proteomes" id="UP000199639"/>
    </source>
</evidence>
<feature type="transmembrane region" description="Helical" evidence="1">
    <location>
        <begin position="283"/>
        <end position="307"/>
    </location>
</feature>
<dbReference type="EMBL" id="SOFD01000034">
    <property type="protein sequence ID" value="TFB74987.1"/>
    <property type="molecule type" value="Genomic_DNA"/>
</dbReference>
<dbReference type="Proteomes" id="UP000199639">
    <property type="component" value="Unassembled WGS sequence"/>
</dbReference>
<name>A0A4R8UZS3_9MICO</name>
<feature type="transmembrane region" description="Helical" evidence="1">
    <location>
        <begin position="173"/>
        <end position="197"/>
    </location>
</feature>
<evidence type="ECO:0000313" key="2">
    <source>
        <dbReference type="EMBL" id="SDO67922.1"/>
    </source>
</evidence>
<accession>A0A4R8UZS3</accession>
<organism evidence="2 4">
    <name type="scientific">Cryobacterium flavum</name>
    <dbReference type="NCBI Taxonomy" id="1424659"/>
    <lineage>
        <taxon>Bacteria</taxon>
        <taxon>Bacillati</taxon>
        <taxon>Actinomycetota</taxon>
        <taxon>Actinomycetes</taxon>
        <taxon>Micrococcales</taxon>
        <taxon>Microbacteriaceae</taxon>
        <taxon>Cryobacterium</taxon>
    </lineage>
</organism>
<feature type="transmembrane region" description="Helical" evidence="1">
    <location>
        <begin position="117"/>
        <end position="143"/>
    </location>
</feature>
<dbReference type="InterPro" id="IPR047928">
    <property type="entry name" value="Perm_prefix_1"/>
</dbReference>
<gene>
    <name evidence="3" type="ORF">E3O21_13445</name>
    <name evidence="2" type="ORF">SAMN05216368_1382</name>
</gene>
<feature type="transmembrane region" description="Helical" evidence="1">
    <location>
        <begin position="241"/>
        <end position="263"/>
    </location>
</feature>
<evidence type="ECO:0000313" key="5">
    <source>
        <dbReference type="Proteomes" id="UP000298252"/>
    </source>
</evidence>
<keyword evidence="5" id="KW-1185">Reference proteome</keyword>
<feature type="transmembrane region" description="Helical" evidence="1">
    <location>
        <begin position="81"/>
        <end position="105"/>
    </location>
</feature>
<feature type="transmembrane region" description="Helical" evidence="1">
    <location>
        <begin position="209"/>
        <end position="229"/>
    </location>
</feature>
<keyword evidence="1" id="KW-1133">Transmembrane helix</keyword>
<sequence>MTTTLTQRYITATTKNLGAASESDVRAELEGSIADAIDARVEQGIERADAERAVLTELGDPALLAAGYADRSLHLIGPRHYLTWLRLLVILLAIVPSITFIGAALVESFSNDSIGEIIAAGITMSLSAAVHVAFWVTVLFAVLERLGATTRGRWNVDRLPDHPRSNVDRANSVASLAGLTLLAVAVCWDTFAGFARLNAEPIAILNPDLWPWAISGLFTLIAAQAVLSVRILTVGRWTTRMAIINTTLAILFMSLIATLLGRGELINPELVLAAIDAGASTDIVRVLALVSGLATVGFASWSIAIGWRGTANSTNRQPAGSSAA</sequence>
<proteinExistence type="predicted"/>
<keyword evidence="1" id="KW-0472">Membrane</keyword>
<dbReference type="AlphaFoldDB" id="A0A4R8UZS3"/>
<evidence type="ECO:0000313" key="3">
    <source>
        <dbReference type="EMBL" id="TFB74987.1"/>
    </source>
</evidence>
<reference evidence="3 5" key="2">
    <citation type="submission" date="2019-03" db="EMBL/GenBank/DDBJ databases">
        <title>Genomics of glacier-inhabiting Cryobacterium strains.</title>
        <authorList>
            <person name="Liu Q."/>
            <person name="Xin Y.-H."/>
        </authorList>
    </citation>
    <scope>NUCLEOTIDE SEQUENCE [LARGE SCALE GENOMIC DNA]</scope>
    <source>
        <strain evidence="3 5">Hh8</strain>
    </source>
</reference>
<dbReference type="RefSeq" id="WP_092342711.1">
    <property type="nucleotide sequence ID" value="NZ_FNIB01000038.1"/>
</dbReference>
<evidence type="ECO:0000256" key="1">
    <source>
        <dbReference type="SAM" id="Phobius"/>
    </source>
</evidence>
<protein>
    <submittedName>
        <fullName evidence="2">Uncharacterized protein</fullName>
    </submittedName>
</protein>
<dbReference type="EMBL" id="FNIB01000038">
    <property type="protein sequence ID" value="SDO67922.1"/>
    <property type="molecule type" value="Genomic_DNA"/>
</dbReference>
<dbReference type="STRING" id="1424659.SAMN05216368_1382"/>
<reference evidence="2 4" key="1">
    <citation type="submission" date="2016-10" db="EMBL/GenBank/DDBJ databases">
        <authorList>
            <person name="Varghese N."/>
            <person name="Submissions S."/>
        </authorList>
    </citation>
    <scope>NUCLEOTIDE SEQUENCE [LARGE SCALE GENOMIC DNA]</scope>
    <source>
        <strain evidence="2 4">CGMCC 1.11215</strain>
    </source>
</reference>
<keyword evidence="1" id="KW-0812">Transmembrane</keyword>
<dbReference type="Proteomes" id="UP000298252">
    <property type="component" value="Unassembled WGS sequence"/>
</dbReference>